<evidence type="ECO:0000313" key="1">
    <source>
        <dbReference type="EMBL" id="KAF2501276.1"/>
    </source>
</evidence>
<protein>
    <submittedName>
        <fullName evidence="1">Uncharacterized protein</fullName>
    </submittedName>
</protein>
<accession>A0A6A6R9V2</accession>
<sequence>MLPHPTSAALRGSMAIITLSETHDTEALEHVLPHGRRRHVTDGAGVVKPEDCGRDLCCPGSSLHHVDLCPRPVEFCDTRDPDLTCCVVRAASGSSQRCDNGRIAASAWRAGSHDDGRSAGSASWESTNIADQDARNAAGTGVPMVLVRAEAQQRSHVRIVSLASGDCR</sequence>
<evidence type="ECO:0000313" key="2">
    <source>
        <dbReference type="Proteomes" id="UP000799750"/>
    </source>
</evidence>
<keyword evidence="2" id="KW-1185">Reference proteome</keyword>
<reference evidence="1" key="1">
    <citation type="journal article" date="2020" name="Stud. Mycol.">
        <title>101 Dothideomycetes genomes: a test case for predicting lifestyles and emergence of pathogens.</title>
        <authorList>
            <person name="Haridas S."/>
            <person name="Albert R."/>
            <person name="Binder M."/>
            <person name="Bloem J."/>
            <person name="Labutti K."/>
            <person name="Salamov A."/>
            <person name="Andreopoulos B."/>
            <person name="Baker S."/>
            <person name="Barry K."/>
            <person name="Bills G."/>
            <person name="Bluhm B."/>
            <person name="Cannon C."/>
            <person name="Castanera R."/>
            <person name="Culley D."/>
            <person name="Daum C."/>
            <person name="Ezra D."/>
            <person name="Gonzalez J."/>
            <person name="Henrissat B."/>
            <person name="Kuo A."/>
            <person name="Liang C."/>
            <person name="Lipzen A."/>
            <person name="Lutzoni F."/>
            <person name="Magnuson J."/>
            <person name="Mondo S."/>
            <person name="Nolan M."/>
            <person name="Ohm R."/>
            <person name="Pangilinan J."/>
            <person name="Park H.-J."/>
            <person name="Ramirez L."/>
            <person name="Alfaro M."/>
            <person name="Sun H."/>
            <person name="Tritt A."/>
            <person name="Yoshinaga Y."/>
            <person name="Zwiers L.-H."/>
            <person name="Turgeon B."/>
            <person name="Goodwin S."/>
            <person name="Spatafora J."/>
            <person name="Crous P."/>
            <person name="Grigoriev I."/>
        </authorList>
    </citation>
    <scope>NUCLEOTIDE SEQUENCE</scope>
    <source>
        <strain evidence="1">CBS 269.34</strain>
    </source>
</reference>
<organism evidence="1 2">
    <name type="scientific">Lophium mytilinum</name>
    <dbReference type="NCBI Taxonomy" id="390894"/>
    <lineage>
        <taxon>Eukaryota</taxon>
        <taxon>Fungi</taxon>
        <taxon>Dikarya</taxon>
        <taxon>Ascomycota</taxon>
        <taxon>Pezizomycotina</taxon>
        <taxon>Dothideomycetes</taxon>
        <taxon>Pleosporomycetidae</taxon>
        <taxon>Mytilinidiales</taxon>
        <taxon>Mytilinidiaceae</taxon>
        <taxon>Lophium</taxon>
    </lineage>
</organism>
<gene>
    <name evidence="1" type="ORF">BU16DRAFT_533968</name>
</gene>
<dbReference type="EMBL" id="MU004182">
    <property type="protein sequence ID" value="KAF2501276.1"/>
    <property type="molecule type" value="Genomic_DNA"/>
</dbReference>
<name>A0A6A6R9V2_9PEZI</name>
<dbReference type="AlphaFoldDB" id="A0A6A6R9V2"/>
<proteinExistence type="predicted"/>
<dbReference type="Proteomes" id="UP000799750">
    <property type="component" value="Unassembled WGS sequence"/>
</dbReference>